<proteinExistence type="predicted"/>
<feature type="region of interest" description="Disordered" evidence="1">
    <location>
        <begin position="71"/>
        <end position="101"/>
    </location>
</feature>
<dbReference type="EMBL" id="JAWDGP010005686">
    <property type="protein sequence ID" value="KAK3754111.1"/>
    <property type="molecule type" value="Genomic_DNA"/>
</dbReference>
<feature type="compositionally biased region" description="Polar residues" evidence="1">
    <location>
        <begin position="73"/>
        <end position="88"/>
    </location>
</feature>
<organism evidence="2 3">
    <name type="scientific">Elysia crispata</name>
    <name type="common">lettuce slug</name>
    <dbReference type="NCBI Taxonomy" id="231223"/>
    <lineage>
        <taxon>Eukaryota</taxon>
        <taxon>Metazoa</taxon>
        <taxon>Spiralia</taxon>
        <taxon>Lophotrochozoa</taxon>
        <taxon>Mollusca</taxon>
        <taxon>Gastropoda</taxon>
        <taxon>Heterobranchia</taxon>
        <taxon>Euthyneura</taxon>
        <taxon>Panpulmonata</taxon>
        <taxon>Sacoglossa</taxon>
        <taxon>Placobranchoidea</taxon>
        <taxon>Plakobranchidae</taxon>
        <taxon>Elysia</taxon>
    </lineage>
</organism>
<feature type="region of interest" description="Disordered" evidence="1">
    <location>
        <begin position="125"/>
        <end position="151"/>
    </location>
</feature>
<keyword evidence="3" id="KW-1185">Reference proteome</keyword>
<gene>
    <name evidence="2" type="ORF">RRG08_024186</name>
</gene>
<comment type="caution">
    <text evidence="2">The sequence shown here is derived from an EMBL/GenBank/DDBJ whole genome shotgun (WGS) entry which is preliminary data.</text>
</comment>
<feature type="region of interest" description="Disordered" evidence="1">
    <location>
        <begin position="1"/>
        <end position="37"/>
    </location>
</feature>
<evidence type="ECO:0000313" key="3">
    <source>
        <dbReference type="Proteomes" id="UP001283361"/>
    </source>
</evidence>
<reference evidence="2" key="1">
    <citation type="journal article" date="2023" name="G3 (Bethesda)">
        <title>A reference genome for the long-term kleptoplast-retaining sea slug Elysia crispata morphotype clarki.</title>
        <authorList>
            <person name="Eastman K.E."/>
            <person name="Pendleton A.L."/>
            <person name="Shaikh M.A."/>
            <person name="Suttiyut T."/>
            <person name="Ogas R."/>
            <person name="Tomko P."/>
            <person name="Gavelis G."/>
            <person name="Widhalm J.R."/>
            <person name="Wisecaver J.H."/>
        </authorList>
    </citation>
    <scope>NUCLEOTIDE SEQUENCE</scope>
    <source>
        <strain evidence="2">ECLA1</strain>
    </source>
</reference>
<evidence type="ECO:0000256" key="1">
    <source>
        <dbReference type="SAM" id="MobiDB-lite"/>
    </source>
</evidence>
<evidence type="ECO:0000313" key="2">
    <source>
        <dbReference type="EMBL" id="KAK3754111.1"/>
    </source>
</evidence>
<name>A0AAE0YRU3_9GAST</name>
<accession>A0AAE0YRU3</accession>
<dbReference type="AlphaFoldDB" id="A0AAE0YRU3"/>
<sequence length="151" mass="17038">MGIVRPQDAPQQTSAPVAVGLERTPYQPQRPAQRSGALHRHQMGFNFRFLTSDYSKRARVKLEVRLPRRGTVLRTSPHPQDTFSTQEKPISGTAELENERPFSHPVERLASLHSLRGSQLHFGHRQFSGNISGQSGPSSHETGELNQRMRH</sequence>
<protein>
    <submittedName>
        <fullName evidence="2">Uncharacterized protein</fullName>
    </submittedName>
</protein>
<dbReference type="Proteomes" id="UP001283361">
    <property type="component" value="Unassembled WGS sequence"/>
</dbReference>
<feature type="compositionally biased region" description="Polar residues" evidence="1">
    <location>
        <begin position="127"/>
        <end position="140"/>
    </location>
</feature>